<evidence type="ECO:0000256" key="3">
    <source>
        <dbReference type="SAM" id="SignalP"/>
    </source>
</evidence>
<evidence type="ECO:0000256" key="2">
    <source>
        <dbReference type="SAM" id="MobiDB-lite"/>
    </source>
</evidence>
<accession>A0A3P8VSB2</accession>
<dbReference type="FunCoup" id="A0A3P8VSB2">
    <property type="interactions" value="107"/>
</dbReference>
<dbReference type="GeneTree" id="ENSGT00940000165776"/>
<dbReference type="OrthoDB" id="2015280at2759"/>
<dbReference type="OMA" id="TKSNWMS"/>
<feature type="compositionally biased region" description="Gly residues" evidence="2">
    <location>
        <begin position="89"/>
        <end position="110"/>
    </location>
</feature>
<dbReference type="PANTHER" id="PTHR21562">
    <property type="entry name" value="NOTUM-RELATED"/>
    <property type="match status" value="1"/>
</dbReference>
<reference evidence="4" key="2">
    <citation type="submission" date="2025-08" db="UniProtKB">
        <authorList>
            <consortium name="Ensembl"/>
        </authorList>
    </citation>
    <scope>IDENTIFICATION</scope>
</reference>
<dbReference type="PANTHER" id="PTHR21562:SF10">
    <property type="entry name" value="CARBOXYLESTERASE NOTUM2"/>
    <property type="match status" value="1"/>
</dbReference>
<dbReference type="CTD" id="566040"/>
<keyword evidence="5" id="KW-1185">Reference proteome</keyword>
<feature type="compositionally biased region" description="Low complexity" evidence="2">
    <location>
        <begin position="76"/>
        <end position="88"/>
    </location>
</feature>
<keyword evidence="3" id="KW-0732">Signal</keyword>
<dbReference type="InterPro" id="IPR004963">
    <property type="entry name" value="PAE/NOTUM"/>
</dbReference>
<dbReference type="RefSeq" id="XP_008315652.1">
    <property type="nucleotide sequence ID" value="XM_008317430.3"/>
</dbReference>
<feature type="compositionally biased region" description="Basic and acidic residues" evidence="2">
    <location>
        <begin position="267"/>
        <end position="280"/>
    </location>
</feature>
<name>A0A3P8VSB2_CYNSE</name>
<proteinExistence type="inferred from homology"/>
<feature type="compositionally biased region" description="Low complexity" evidence="2">
    <location>
        <begin position="26"/>
        <end position="37"/>
    </location>
</feature>
<dbReference type="STRING" id="244447.ENSCSEP00000018093"/>
<dbReference type="AlphaFoldDB" id="A0A3P8VSB2"/>
<feature type="region of interest" description="Disordered" evidence="2">
    <location>
        <begin position="24"/>
        <end position="152"/>
    </location>
</feature>
<protein>
    <submittedName>
        <fullName evidence="4">Notum pectinacetylesterase 2</fullName>
    </submittedName>
</protein>
<evidence type="ECO:0000313" key="4">
    <source>
        <dbReference type="Ensembl" id="ENSCSEP00000018093.1"/>
    </source>
</evidence>
<organism evidence="4 5">
    <name type="scientific">Cynoglossus semilaevis</name>
    <name type="common">Tongue sole</name>
    <dbReference type="NCBI Taxonomy" id="244447"/>
    <lineage>
        <taxon>Eukaryota</taxon>
        <taxon>Metazoa</taxon>
        <taxon>Chordata</taxon>
        <taxon>Craniata</taxon>
        <taxon>Vertebrata</taxon>
        <taxon>Euteleostomi</taxon>
        <taxon>Actinopterygii</taxon>
        <taxon>Neopterygii</taxon>
        <taxon>Teleostei</taxon>
        <taxon>Neoteleostei</taxon>
        <taxon>Acanthomorphata</taxon>
        <taxon>Carangaria</taxon>
        <taxon>Pleuronectiformes</taxon>
        <taxon>Pleuronectoidei</taxon>
        <taxon>Cynoglossidae</taxon>
        <taxon>Cynoglossinae</taxon>
        <taxon>Cynoglossus</taxon>
    </lineage>
</organism>
<reference evidence="4 5" key="1">
    <citation type="journal article" date="2014" name="Nat. Genet.">
        <title>Whole-genome sequence of a flatfish provides insights into ZW sex chromosome evolution and adaptation to a benthic lifestyle.</title>
        <authorList>
            <person name="Chen S."/>
            <person name="Zhang G."/>
            <person name="Shao C."/>
            <person name="Huang Q."/>
            <person name="Liu G."/>
            <person name="Zhang P."/>
            <person name="Song W."/>
            <person name="An N."/>
            <person name="Chalopin D."/>
            <person name="Volff J.N."/>
            <person name="Hong Y."/>
            <person name="Li Q."/>
            <person name="Sha Z."/>
            <person name="Zhou H."/>
            <person name="Xie M."/>
            <person name="Yu Q."/>
            <person name="Liu Y."/>
            <person name="Xiang H."/>
            <person name="Wang N."/>
            <person name="Wu K."/>
            <person name="Yang C."/>
            <person name="Zhou Q."/>
            <person name="Liao X."/>
            <person name="Yang L."/>
            <person name="Hu Q."/>
            <person name="Zhang J."/>
            <person name="Meng L."/>
            <person name="Jin L."/>
            <person name="Tian Y."/>
            <person name="Lian J."/>
            <person name="Yang J."/>
            <person name="Miao G."/>
            <person name="Liu S."/>
            <person name="Liang Z."/>
            <person name="Yan F."/>
            <person name="Li Y."/>
            <person name="Sun B."/>
            <person name="Zhang H."/>
            <person name="Zhang J."/>
            <person name="Zhu Y."/>
            <person name="Du M."/>
            <person name="Zhao Y."/>
            <person name="Schartl M."/>
            <person name="Tang Q."/>
            <person name="Wang J."/>
        </authorList>
    </citation>
    <scope>NUCLEOTIDE SEQUENCE</scope>
</reference>
<feature type="compositionally biased region" description="Polar residues" evidence="2">
    <location>
        <begin position="255"/>
        <end position="266"/>
    </location>
</feature>
<feature type="region of interest" description="Disordered" evidence="2">
    <location>
        <begin position="255"/>
        <end position="280"/>
    </location>
</feature>
<evidence type="ECO:0000313" key="5">
    <source>
        <dbReference type="Proteomes" id="UP000265120"/>
    </source>
</evidence>
<dbReference type="GO" id="GO:0008045">
    <property type="term" value="P:motor neuron axon guidance"/>
    <property type="evidence" value="ECO:0007669"/>
    <property type="project" value="Ensembl"/>
</dbReference>
<dbReference type="GO" id="GO:0090090">
    <property type="term" value="P:negative regulation of canonical Wnt signaling pathway"/>
    <property type="evidence" value="ECO:0007669"/>
    <property type="project" value="TreeGrafter"/>
</dbReference>
<dbReference type="GO" id="GO:1990699">
    <property type="term" value="F:palmitoleyl hydrolase activity"/>
    <property type="evidence" value="ECO:0007669"/>
    <property type="project" value="TreeGrafter"/>
</dbReference>
<dbReference type="Ensembl" id="ENSCSET00000018316.1">
    <property type="protein sequence ID" value="ENSCSEP00000018093.1"/>
    <property type="gene ID" value="ENSCSEG00000011613.1"/>
</dbReference>
<dbReference type="Proteomes" id="UP000265120">
    <property type="component" value="Chromosome 9"/>
</dbReference>
<dbReference type="InParanoid" id="A0A3P8VSB2"/>
<dbReference type="GeneID" id="103384064"/>
<sequence length="578" mass="61670">MKILGQIAFLLMLGGMWCQNPNAKVSGKSSKRTGGTSAEDVAQSAPVVDLTVGSTGGSGSARGSGGTRGSAGAGTTGNTRGTAGATGRASGGGSSGRGNGGAAGSEGVGATGSTKVTAGAGGSEGSRSTGSTRGSGGTAEAGARSAGQQTDDMRLQFLKNTQVTCNDGTAAGFYLKEFRGSRRWLIFLEGGWCCYSKETCDSRFQNIPRLMSSSGWPQTKRGTGILSSQVEENPHWHNANIVFIPYCSSDVWSGTGPTSAAPSRPQQGREREGEREKNENTTEYTFMGSLIIREVIKDLVPKGIKQAKVVMLSGTSAGGTGVLLNIERVASQLEQLGAEAQVRGLVDSGWFIESKQQRPDNCPETVSCSPEDAIKIGLRLWNGVVPDRCQQLYKKGEEWQCFFGHKLFSTLTSPLFVVQWLFDEEQLRVENIYIGGQSLSEEQWQYIQNLGVELKNSLRDVTAVFAPSCLSHTVLTRSNWITVQVKGTSLPRALHCWDRSLEATRNNRTPAKGCPFHLVDTCQWPQCNPTCPALVDQATQQELTLLQMLMAMGLDPQKLGLDPQGVEDSLDSMVSNGG</sequence>
<feature type="signal peptide" evidence="3">
    <location>
        <begin position="1"/>
        <end position="18"/>
    </location>
</feature>
<evidence type="ECO:0000256" key="1">
    <source>
        <dbReference type="ARBA" id="ARBA00010213"/>
    </source>
</evidence>
<reference evidence="4" key="3">
    <citation type="submission" date="2025-09" db="UniProtKB">
        <authorList>
            <consortium name="Ensembl"/>
        </authorList>
    </citation>
    <scope>IDENTIFICATION</scope>
</reference>
<feature type="chain" id="PRO_5018140133" evidence="3">
    <location>
        <begin position="19"/>
        <end position="578"/>
    </location>
</feature>
<feature type="compositionally biased region" description="Gly residues" evidence="2">
    <location>
        <begin position="54"/>
        <end position="75"/>
    </location>
</feature>
<dbReference type="Pfam" id="PF03283">
    <property type="entry name" value="PAE"/>
    <property type="match status" value="1"/>
</dbReference>
<comment type="similarity">
    <text evidence="1">Belongs to the pectinacetylesterase family. Notum subfamily.</text>
</comment>